<feature type="region of interest" description="Disordered" evidence="1">
    <location>
        <begin position="187"/>
        <end position="217"/>
    </location>
</feature>
<dbReference type="InParanoid" id="A0A1Q3BAF5"/>
<name>A0A1Q3BAF5_CEPFO</name>
<dbReference type="OrthoDB" id="1909848at2759"/>
<dbReference type="PANTHER" id="PTHR31446:SF2">
    <property type="entry name" value="ACID PHOSPHATASE_VANADIUM-DEPENDENT HALOPEROXIDASE-RELATED PROTEIN"/>
    <property type="match status" value="1"/>
</dbReference>
<dbReference type="Pfam" id="PF02681">
    <property type="entry name" value="DUF212"/>
    <property type="match status" value="1"/>
</dbReference>
<protein>
    <submittedName>
        <fullName evidence="2">DUF212 domain-containing protein</fullName>
    </submittedName>
</protein>
<dbReference type="STRING" id="3775.A0A1Q3BAF5"/>
<evidence type="ECO:0000256" key="1">
    <source>
        <dbReference type="SAM" id="MobiDB-lite"/>
    </source>
</evidence>
<accession>A0A1Q3BAF5</accession>
<dbReference type="EMBL" id="BDDD01000373">
    <property type="protein sequence ID" value="GAV64885.1"/>
    <property type="molecule type" value="Genomic_DNA"/>
</dbReference>
<gene>
    <name evidence="2" type="ORF">CFOL_v3_08400</name>
</gene>
<proteinExistence type="predicted"/>
<reference evidence="3" key="1">
    <citation type="submission" date="2016-04" db="EMBL/GenBank/DDBJ databases">
        <title>Cephalotus genome sequencing.</title>
        <authorList>
            <person name="Fukushima K."/>
            <person name="Hasebe M."/>
            <person name="Fang X."/>
        </authorList>
    </citation>
    <scope>NUCLEOTIDE SEQUENCE [LARGE SCALE GENOMIC DNA]</scope>
    <source>
        <strain evidence="3">cv. St1</strain>
    </source>
</reference>
<dbReference type="CDD" id="cd01610">
    <property type="entry name" value="PAP2_like"/>
    <property type="match status" value="1"/>
</dbReference>
<evidence type="ECO:0000313" key="2">
    <source>
        <dbReference type="EMBL" id="GAV64885.1"/>
    </source>
</evidence>
<dbReference type="InterPro" id="IPR003832">
    <property type="entry name" value="DUF212"/>
</dbReference>
<dbReference type="PANTHER" id="PTHR31446">
    <property type="entry name" value="ACID PHOSPHATASE/VANADIUM-DEPENDENT HALOPEROXIDASE-RELATED PROTEIN"/>
    <property type="match status" value="1"/>
</dbReference>
<feature type="compositionally biased region" description="Polar residues" evidence="1">
    <location>
        <begin position="187"/>
        <end position="211"/>
    </location>
</feature>
<organism evidence="2 3">
    <name type="scientific">Cephalotus follicularis</name>
    <name type="common">Albany pitcher plant</name>
    <dbReference type="NCBI Taxonomy" id="3775"/>
    <lineage>
        <taxon>Eukaryota</taxon>
        <taxon>Viridiplantae</taxon>
        <taxon>Streptophyta</taxon>
        <taxon>Embryophyta</taxon>
        <taxon>Tracheophyta</taxon>
        <taxon>Spermatophyta</taxon>
        <taxon>Magnoliopsida</taxon>
        <taxon>eudicotyledons</taxon>
        <taxon>Gunneridae</taxon>
        <taxon>Pentapetalae</taxon>
        <taxon>rosids</taxon>
        <taxon>fabids</taxon>
        <taxon>Oxalidales</taxon>
        <taxon>Cephalotaceae</taxon>
        <taxon>Cephalotus</taxon>
    </lineage>
</organism>
<sequence>MVSNGSGMSLLLTFSSFHPQIQTHQNCNLLIQHNYRRSRSRSRSRSRGGQDNNNFLCLVSVGLDDIAQIAHNKVLIAAGVSAAIGQLSKPFTSSLLYDRQFDFNATFQSGGFPSTHSSTVVATATSLALERGFSDSIFGLSVVYASLVMYDAQGVRREVGSHARALNKVLPNTTQINSMVSKDRNSLINSHQGTSSNLNTDNLGPNLSKEATSSTSTSTDFPLLLKADIKLSRATPEVEEGSERTADSMAPFKESIGHSEVEVLVGALLGVFVSFAVNTIL</sequence>
<dbReference type="FunCoup" id="A0A1Q3BAF5">
    <property type="interactions" value="1308"/>
</dbReference>
<dbReference type="Proteomes" id="UP000187406">
    <property type="component" value="Unassembled WGS sequence"/>
</dbReference>
<dbReference type="AlphaFoldDB" id="A0A1Q3BAF5"/>
<comment type="caution">
    <text evidence="2">The sequence shown here is derived from an EMBL/GenBank/DDBJ whole genome shotgun (WGS) entry which is preliminary data.</text>
</comment>
<evidence type="ECO:0000313" key="3">
    <source>
        <dbReference type="Proteomes" id="UP000187406"/>
    </source>
</evidence>
<keyword evidence="3" id="KW-1185">Reference proteome</keyword>